<dbReference type="VEuPathDB" id="TriTrypDB:C4B63_55g22"/>
<dbReference type="VEuPathDB" id="TriTrypDB:TcCL_ESM00302"/>
<accession>A0A2V2XIF2</accession>
<dbReference type="VEuPathDB" id="TriTrypDB:ECC02_003298"/>
<dbReference type="VEuPathDB" id="TriTrypDB:TCDM_03894"/>
<organism evidence="2 3">
    <name type="scientific">Trypanosoma cruzi</name>
    <dbReference type="NCBI Taxonomy" id="5693"/>
    <lineage>
        <taxon>Eukaryota</taxon>
        <taxon>Discoba</taxon>
        <taxon>Euglenozoa</taxon>
        <taxon>Kinetoplastea</taxon>
        <taxon>Metakinetoplastina</taxon>
        <taxon>Trypanosomatida</taxon>
        <taxon>Trypanosomatidae</taxon>
        <taxon>Trypanosoma</taxon>
        <taxon>Schizotrypanum</taxon>
    </lineage>
</organism>
<keyword evidence="1" id="KW-0472">Membrane</keyword>
<dbReference type="VEuPathDB" id="TriTrypDB:C3747_6g382"/>
<comment type="caution">
    <text evidence="2">The sequence shown here is derived from an EMBL/GenBank/DDBJ whole genome shotgun (WGS) entry which is preliminary data.</text>
</comment>
<evidence type="ECO:0000313" key="3">
    <source>
        <dbReference type="Proteomes" id="UP000246078"/>
    </source>
</evidence>
<dbReference type="EMBL" id="PRFC01000006">
    <property type="protein sequence ID" value="PWV20576.1"/>
    <property type="molecule type" value="Genomic_DNA"/>
</dbReference>
<dbReference type="VEuPathDB" id="TriTrypDB:TcYC6_0055810"/>
<dbReference type="VEuPathDB" id="TriTrypDB:TcG_02120"/>
<dbReference type="VEuPathDB" id="TriTrypDB:TcBrA4_0005620"/>
<name>A0A2V2XIF2_TRYCR</name>
<reference evidence="2 3" key="1">
    <citation type="journal article" date="2018" name="Microb. Genom.">
        <title>Expanding an expanded genome: long-read sequencing of Trypanosoma cruzi.</title>
        <authorList>
            <person name="Berna L."/>
            <person name="Rodriguez M."/>
            <person name="Chiribao M.L."/>
            <person name="Parodi-Talice A."/>
            <person name="Pita S."/>
            <person name="Rijo G."/>
            <person name="Alvarez-Valin F."/>
            <person name="Robello C."/>
        </authorList>
    </citation>
    <scope>NUCLEOTIDE SEQUENCE [LARGE SCALE GENOMIC DNA]</scope>
    <source>
        <strain evidence="2 3">TCC</strain>
    </source>
</reference>
<dbReference type="Proteomes" id="UP000246078">
    <property type="component" value="Unassembled WGS sequence"/>
</dbReference>
<feature type="transmembrane region" description="Helical" evidence="1">
    <location>
        <begin position="21"/>
        <end position="45"/>
    </location>
</feature>
<dbReference type="AlphaFoldDB" id="A0A2V2XIF2"/>
<keyword evidence="1" id="KW-1133">Transmembrane helix</keyword>
<proteinExistence type="predicted"/>
<dbReference type="VEuPathDB" id="TriTrypDB:TcCLB.511215.10"/>
<evidence type="ECO:0000313" key="2">
    <source>
        <dbReference type="EMBL" id="PWV20576.1"/>
    </source>
</evidence>
<dbReference type="VEuPathDB" id="TriTrypDB:BCY84_16017"/>
<dbReference type="VEuPathDB" id="TriTrypDB:Tc_MARK_6285"/>
<keyword evidence="1" id="KW-0812">Transmembrane</keyword>
<protein>
    <submittedName>
        <fullName evidence="2">Uncharacterized protein</fullName>
    </submittedName>
</protein>
<evidence type="ECO:0000256" key="1">
    <source>
        <dbReference type="SAM" id="Phobius"/>
    </source>
</evidence>
<gene>
    <name evidence="2" type="ORF">C3747_6g382</name>
</gene>
<dbReference type="VEuPathDB" id="TriTrypDB:TCSYLVIO_001004"/>
<sequence>MRLILTSLRHWRTNDVDLNNGLVYLIRAFILEGMGNIFFNAPFLFVMRDILSHGEDFHNALHNVCDQVVYDFFNPSFAKLLDEKRKNRSDMSLPFFGGAQSFLGFEVALRCVRSLFSLNSTDYSILEEKGLPHLTDFTVIPLKDETQSDKDVVHEEFSSAQVSPVRKSRRKNKVSLPENRNGIEENEKVFSVDVPIEIPIESHFDEKTTEEFQV</sequence>